<evidence type="ECO:0000256" key="8">
    <source>
        <dbReference type="ARBA" id="ARBA00023125"/>
    </source>
</evidence>
<evidence type="ECO:0000313" key="12">
    <source>
        <dbReference type="EMBL" id="KAA8536664.1"/>
    </source>
</evidence>
<proteinExistence type="inferred from homology"/>
<evidence type="ECO:0000256" key="6">
    <source>
        <dbReference type="ARBA" id="ARBA00022989"/>
    </source>
</evidence>
<evidence type="ECO:0000256" key="4">
    <source>
        <dbReference type="ARBA" id="ARBA00014253"/>
    </source>
</evidence>
<keyword evidence="5 11" id="KW-0812">Transmembrane</keyword>
<comment type="similarity">
    <text evidence="3">Belongs to the TMEM18 family.</text>
</comment>
<dbReference type="GO" id="GO:0031965">
    <property type="term" value="C:nuclear membrane"/>
    <property type="evidence" value="ECO:0007669"/>
    <property type="project" value="UniProtKB-SubCell"/>
</dbReference>
<sequence length="245" mass="27833">MSPKAKPKSHKREKLETSSTFALFLSGLNSPHYSTSVTLGFLGLAGHLSTDLKATFISYPTTPVPNTPNITIIVQGQVRSELMEELKSAMGDHMEQMADLVERFTAELRSGLRPAYENFIGFFHAIDWKEPWLICLLAFHVALLLIAFISRKNTNFQMCFFLLALAGVYLAERLNRFLGDNWKSFASQNYFDPHGVFLSVLWSGPLLVIAIIILVNTLFSLCQLIIRWKKAELRHRARISRNKQD</sequence>
<gene>
    <name evidence="12" type="ORF">F0562_029142</name>
</gene>
<dbReference type="OrthoDB" id="411535at2759"/>
<name>A0A5J5B270_9ASTE</name>
<evidence type="ECO:0000256" key="7">
    <source>
        <dbReference type="ARBA" id="ARBA00023054"/>
    </source>
</evidence>
<accession>A0A5J5B270</accession>
<dbReference type="PANTHER" id="PTHR22593:SF2">
    <property type="entry name" value="TRANSMEMBRANE PROTEIN 18"/>
    <property type="match status" value="1"/>
</dbReference>
<evidence type="ECO:0000256" key="5">
    <source>
        <dbReference type="ARBA" id="ARBA00022692"/>
    </source>
</evidence>
<evidence type="ECO:0000256" key="3">
    <source>
        <dbReference type="ARBA" id="ARBA00009971"/>
    </source>
</evidence>
<evidence type="ECO:0000256" key="11">
    <source>
        <dbReference type="SAM" id="Phobius"/>
    </source>
</evidence>
<organism evidence="12 13">
    <name type="scientific">Nyssa sinensis</name>
    <dbReference type="NCBI Taxonomy" id="561372"/>
    <lineage>
        <taxon>Eukaryota</taxon>
        <taxon>Viridiplantae</taxon>
        <taxon>Streptophyta</taxon>
        <taxon>Embryophyta</taxon>
        <taxon>Tracheophyta</taxon>
        <taxon>Spermatophyta</taxon>
        <taxon>Magnoliopsida</taxon>
        <taxon>eudicotyledons</taxon>
        <taxon>Gunneridae</taxon>
        <taxon>Pentapetalae</taxon>
        <taxon>asterids</taxon>
        <taxon>Cornales</taxon>
        <taxon>Nyssaceae</taxon>
        <taxon>Nyssa</taxon>
    </lineage>
</organism>
<evidence type="ECO:0000313" key="13">
    <source>
        <dbReference type="Proteomes" id="UP000325577"/>
    </source>
</evidence>
<keyword evidence="8" id="KW-0238">DNA-binding</keyword>
<keyword evidence="10" id="KW-0539">Nucleus</keyword>
<keyword evidence="6 11" id="KW-1133">Transmembrane helix</keyword>
<keyword evidence="9 11" id="KW-0472">Membrane</keyword>
<evidence type="ECO:0000256" key="1">
    <source>
        <dbReference type="ARBA" id="ARBA00004126"/>
    </source>
</evidence>
<keyword evidence="13" id="KW-1185">Reference proteome</keyword>
<evidence type="ECO:0000256" key="2">
    <source>
        <dbReference type="ARBA" id="ARBA00004127"/>
    </source>
</evidence>
<evidence type="ECO:0000256" key="10">
    <source>
        <dbReference type="ARBA" id="ARBA00023242"/>
    </source>
</evidence>
<feature type="transmembrane region" description="Helical" evidence="11">
    <location>
        <begin position="195"/>
        <end position="226"/>
    </location>
</feature>
<feature type="transmembrane region" description="Helical" evidence="11">
    <location>
        <begin position="131"/>
        <end position="149"/>
    </location>
</feature>
<dbReference type="GO" id="GO:0003677">
    <property type="term" value="F:DNA binding"/>
    <property type="evidence" value="ECO:0007669"/>
    <property type="project" value="UniProtKB-KW"/>
</dbReference>
<dbReference type="Pfam" id="PF14770">
    <property type="entry name" value="TMEM18"/>
    <property type="match status" value="1"/>
</dbReference>
<protein>
    <recommendedName>
        <fullName evidence="4">Transmembrane protein 18</fullName>
    </recommendedName>
</protein>
<dbReference type="EMBL" id="CM018039">
    <property type="protein sequence ID" value="KAA8536664.1"/>
    <property type="molecule type" value="Genomic_DNA"/>
</dbReference>
<dbReference type="Proteomes" id="UP000325577">
    <property type="component" value="Linkage Group LG16"/>
</dbReference>
<evidence type="ECO:0000256" key="9">
    <source>
        <dbReference type="ARBA" id="ARBA00023136"/>
    </source>
</evidence>
<feature type="transmembrane region" description="Helical" evidence="11">
    <location>
        <begin position="156"/>
        <end position="175"/>
    </location>
</feature>
<reference evidence="12 13" key="1">
    <citation type="submission" date="2019-09" db="EMBL/GenBank/DDBJ databases">
        <title>A chromosome-level genome assembly of the Chinese tupelo Nyssa sinensis.</title>
        <authorList>
            <person name="Yang X."/>
            <person name="Kang M."/>
            <person name="Yang Y."/>
            <person name="Xiong H."/>
            <person name="Wang M."/>
            <person name="Zhang Z."/>
            <person name="Wang Z."/>
            <person name="Wu H."/>
            <person name="Ma T."/>
            <person name="Liu J."/>
            <person name="Xi Z."/>
        </authorList>
    </citation>
    <scope>NUCLEOTIDE SEQUENCE [LARGE SCALE GENOMIC DNA]</scope>
    <source>
        <strain evidence="12">J267</strain>
        <tissue evidence="12">Leaf</tissue>
    </source>
</reference>
<dbReference type="AlphaFoldDB" id="A0A5J5B270"/>
<comment type="subcellular location">
    <subcellularLocation>
        <location evidence="2">Endomembrane system</location>
        <topology evidence="2">Multi-pass membrane protein</topology>
    </subcellularLocation>
    <subcellularLocation>
        <location evidence="1">Nucleus membrane</location>
    </subcellularLocation>
</comment>
<dbReference type="InterPro" id="IPR026721">
    <property type="entry name" value="TMEM18"/>
</dbReference>
<dbReference type="PANTHER" id="PTHR22593">
    <property type="entry name" value="TRANSMEMBRANE PROTEIN 18"/>
    <property type="match status" value="1"/>
</dbReference>
<keyword evidence="7" id="KW-0175">Coiled coil</keyword>